<feature type="domain" description="AIG1-type G" evidence="5">
    <location>
        <begin position="35"/>
        <end position="200"/>
    </location>
</feature>
<evidence type="ECO:0000313" key="7">
    <source>
        <dbReference type="Proteomes" id="UP000683360"/>
    </source>
</evidence>
<name>A0A8S3RSR6_MYTED</name>
<protein>
    <recommendedName>
        <fullName evidence="5">AIG1-type G domain-containing protein</fullName>
    </recommendedName>
</protein>
<dbReference type="OrthoDB" id="10061751at2759"/>
<feature type="compositionally biased region" description="Basic and acidic residues" evidence="4">
    <location>
        <begin position="1"/>
        <end position="26"/>
    </location>
</feature>
<evidence type="ECO:0000256" key="3">
    <source>
        <dbReference type="ARBA" id="ARBA00023134"/>
    </source>
</evidence>
<evidence type="ECO:0000313" key="6">
    <source>
        <dbReference type="EMBL" id="CAG2212575.1"/>
    </source>
</evidence>
<dbReference type="InterPro" id="IPR027417">
    <property type="entry name" value="P-loop_NTPase"/>
</dbReference>
<dbReference type="Proteomes" id="UP000683360">
    <property type="component" value="Unassembled WGS sequence"/>
</dbReference>
<dbReference type="EMBL" id="CAJPWZ010001303">
    <property type="protein sequence ID" value="CAG2212575.1"/>
    <property type="molecule type" value="Genomic_DNA"/>
</dbReference>
<dbReference type="InterPro" id="IPR006703">
    <property type="entry name" value="G_AIG1"/>
</dbReference>
<evidence type="ECO:0000259" key="5">
    <source>
        <dbReference type="PROSITE" id="PS51720"/>
    </source>
</evidence>
<dbReference type="PANTHER" id="PTHR10903:SF170">
    <property type="entry name" value="GTPASE IMAP FAMILY MEMBER 7"/>
    <property type="match status" value="1"/>
</dbReference>
<sequence length="200" mass="22914">MSDKEDVKDQSLHSTNDHNEKTELHEKHRNSQPHDVEFKVILLGATGSGKSSAGNVLLHEHGNEKGFKTSCFAKSETEVSILKSVKRSMEKNNVNKLYKIDIIDTPAKRDSGLPDWKFEYEMKEAKRLSSPGPHAFLLCIPANEVSQYFTEDVDYYDKYFDGTLAESTIVVFTRCDQFKSENNLEFDSYRAMEQNHVLKK</sequence>
<gene>
    <name evidence="6" type="ORF">MEDL_26538</name>
</gene>
<keyword evidence="3" id="KW-0342">GTP-binding</keyword>
<feature type="region of interest" description="Disordered" evidence="4">
    <location>
        <begin position="1"/>
        <end position="31"/>
    </location>
</feature>
<keyword evidence="2" id="KW-0547">Nucleotide-binding</keyword>
<organism evidence="6 7">
    <name type="scientific">Mytilus edulis</name>
    <name type="common">Blue mussel</name>
    <dbReference type="NCBI Taxonomy" id="6550"/>
    <lineage>
        <taxon>Eukaryota</taxon>
        <taxon>Metazoa</taxon>
        <taxon>Spiralia</taxon>
        <taxon>Lophotrochozoa</taxon>
        <taxon>Mollusca</taxon>
        <taxon>Bivalvia</taxon>
        <taxon>Autobranchia</taxon>
        <taxon>Pteriomorphia</taxon>
        <taxon>Mytilida</taxon>
        <taxon>Mytiloidea</taxon>
        <taxon>Mytilidae</taxon>
        <taxon>Mytilinae</taxon>
        <taxon>Mytilus</taxon>
    </lineage>
</organism>
<dbReference type="PROSITE" id="PS51720">
    <property type="entry name" value="G_AIG1"/>
    <property type="match status" value="1"/>
</dbReference>
<dbReference type="SUPFAM" id="SSF52540">
    <property type="entry name" value="P-loop containing nucleoside triphosphate hydrolases"/>
    <property type="match status" value="1"/>
</dbReference>
<dbReference type="AlphaFoldDB" id="A0A8S3RSR6"/>
<accession>A0A8S3RSR6</accession>
<evidence type="ECO:0000256" key="4">
    <source>
        <dbReference type="SAM" id="MobiDB-lite"/>
    </source>
</evidence>
<dbReference type="Gene3D" id="3.40.50.300">
    <property type="entry name" value="P-loop containing nucleotide triphosphate hydrolases"/>
    <property type="match status" value="1"/>
</dbReference>
<keyword evidence="7" id="KW-1185">Reference proteome</keyword>
<proteinExistence type="inferred from homology"/>
<evidence type="ECO:0000256" key="1">
    <source>
        <dbReference type="ARBA" id="ARBA00008535"/>
    </source>
</evidence>
<dbReference type="Pfam" id="PF04548">
    <property type="entry name" value="AIG1"/>
    <property type="match status" value="1"/>
</dbReference>
<reference evidence="6" key="1">
    <citation type="submission" date="2021-03" db="EMBL/GenBank/DDBJ databases">
        <authorList>
            <person name="Bekaert M."/>
        </authorList>
    </citation>
    <scope>NUCLEOTIDE SEQUENCE</scope>
</reference>
<evidence type="ECO:0000256" key="2">
    <source>
        <dbReference type="ARBA" id="ARBA00022741"/>
    </source>
</evidence>
<dbReference type="PANTHER" id="PTHR10903">
    <property type="entry name" value="GTPASE, IMAP FAMILY MEMBER-RELATED"/>
    <property type="match status" value="1"/>
</dbReference>
<comment type="caution">
    <text evidence="6">The sequence shown here is derived from an EMBL/GenBank/DDBJ whole genome shotgun (WGS) entry which is preliminary data.</text>
</comment>
<comment type="similarity">
    <text evidence="1">Belongs to the TRAFAC class TrmE-Era-EngA-EngB-Septin-like GTPase superfamily. AIG1/Toc34/Toc159-like paraseptin GTPase family. IAN subfamily.</text>
</comment>
<dbReference type="InterPro" id="IPR045058">
    <property type="entry name" value="GIMA/IAN/Toc"/>
</dbReference>
<dbReference type="GO" id="GO:0005525">
    <property type="term" value="F:GTP binding"/>
    <property type="evidence" value="ECO:0007669"/>
    <property type="project" value="UniProtKB-KW"/>
</dbReference>